<dbReference type="OrthoDB" id="9970333at2759"/>
<comment type="caution">
    <text evidence="1">The sequence shown here is derived from an EMBL/GenBank/DDBJ whole genome shotgun (WGS) entry which is preliminary data.</text>
</comment>
<organism evidence="1 2">
    <name type="scientific">Diploscapter pachys</name>
    <dbReference type="NCBI Taxonomy" id="2018661"/>
    <lineage>
        <taxon>Eukaryota</taxon>
        <taxon>Metazoa</taxon>
        <taxon>Ecdysozoa</taxon>
        <taxon>Nematoda</taxon>
        <taxon>Chromadorea</taxon>
        <taxon>Rhabditida</taxon>
        <taxon>Rhabditina</taxon>
        <taxon>Rhabditomorpha</taxon>
        <taxon>Rhabditoidea</taxon>
        <taxon>Rhabditidae</taxon>
        <taxon>Diploscapter</taxon>
    </lineage>
</organism>
<dbReference type="InterPro" id="IPR052709">
    <property type="entry name" value="Transposase-MT_Hybrid"/>
</dbReference>
<dbReference type="Pfam" id="PF01359">
    <property type="entry name" value="Transposase_1"/>
    <property type="match status" value="1"/>
</dbReference>
<dbReference type="GO" id="GO:0003676">
    <property type="term" value="F:nucleic acid binding"/>
    <property type="evidence" value="ECO:0007669"/>
    <property type="project" value="InterPro"/>
</dbReference>
<protein>
    <recommendedName>
        <fullName evidence="3">Mos1 transposase HTH domain-containing protein</fullName>
    </recommendedName>
</protein>
<keyword evidence="2" id="KW-1185">Reference proteome</keyword>
<dbReference type="PANTHER" id="PTHR46060">
    <property type="entry name" value="MARINER MOS1 TRANSPOSASE-LIKE PROTEIN"/>
    <property type="match status" value="1"/>
</dbReference>
<evidence type="ECO:0008006" key="3">
    <source>
        <dbReference type="Google" id="ProtNLM"/>
    </source>
</evidence>
<reference evidence="1 2" key="1">
    <citation type="journal article" date="2017" name="Curr. Biol.">
        <title>Genome architecture and evolution of a unichromosomal asexual nematode.</title>
        <authorList>
            <person name="Fradin H."/>
            <person name="Zegar C."/>
            <person name="Gutwein M."/>
            <person name="Lucas J."/>
            <person name="Kovtun M."/>
            <person name="Corcoran D."/>
            <person name="Baugh L.R."/>
            <person name="Kiontke K."/>
            <person name="Gunsalus K."/>
            <person name="Fitch D.H."/>
            <person name="Piano F."/>
        </authorList>
    </citation>
    <scope>NUCLEOTIDE SEQUENCE [LARGE SCALE GENOMIC DNA]</scope>
    <source>
        <strain evidence="1">PF1309</strain>
    </source>
</reference>
<dbReference type="PANTHER" id="PTHR46060:SF1">
    <property type="entry name" value="MARINER MOS1 TRANSPOSASE-LIKE PROTEIN"/>
    <property type="match status" value="1"/>
</dbReference>
<dbReference type="EMBL" id="LIAE01006968">
    <property type="protein sequence ID" value="PAV83298.1"/>
    <property type="molecule type" value="Genomic_DNA"/>
</dbReference>
<name>A0A2A2LB15_9BILA</name>
<accession>A0A2A2LB15</accession>
<dbReference type="AlphaFoldDB" id="A0A2A2LB15"/>
<evidence type="ECO:0000313" key="2">
    <source>
        <dbReference type="Proteomes" id="UP000218231"/>
    </source>
</evidence>
<dbReference type="InterPro" id="IPR036397">
    <property type="entry name" value="RNaseH_sf"/>
</dbReference>
<sequence length="223" mass="26261">MIAVNDHPPSKTTNCRTLSRPIRKLPRENWRRYSELDPLRQRCTTRHLAPTRRRAANAAEAEPHQLKHLLFVWWNAKGSIYYKLFLASRTATATIYVDQLQKLVDAIREKRLRRSIVHFLHDNARLHVASGTHQKTTKLGWHPVIHSSYSPGLAPSDYQLFRPLKLRLQERKIDKYDDLKTAVNNFFASQSPKFWAKSSSDLPNRWARVTDLNGEYIVDYWWF</sequence>
<dbReference type="InterPro" id="IPR001888">
    <property type="entry name" value="Transposase_1"/>
</dbReference>
<dbReference type="Gene3D" id="3.30.420.10">
    <property type="entry name" value="Ribonuclease H-like superfamily/Ribonuclease H"/>
    <property type="match status" value="1"/>
</dbReference>
<dbReference type="STRING" id="2018661.A0A2A2LB15"/>
<evidence type="ECO:0000313" key="1">
    <source>
        <dbReference type="EMBL" id="PAV83298.1"/>
    </source>
</evidence>
<dbReference type="Proteomes" id="UP000218231">
    <property type="component" value="Unassembled WGS sequence"/>
</dbReference>
<proteinExistence type="predicted"/>
<gene>
    <name evidence="1" type="ORF">WR25_19269</name>
</gene>